<dbReference type="OrthoDB" id="9797990at2"/>
<dbReference type="SUPFAM" id="SSF55729">
    <property type="entry name" value="Acyl-CoA N-acyltransferases (Nat)"/>
    <property type="match status" value="1"/>
</dbReference>
<keyword evidence="2" id="KW-1185">Reference proteome</keyword>
<protein>
    <recommendedName>
        <fullName evidence="3">N-acetyltransferase domain-containing protein</fullName>
    </recommendedName>
</protein>
<dbReference type="EMBL" id="CP000804">
    <property type="protein sequence ID" value="ABU58519.1"/>
    <property type="molecule type" value="Genomic_DNA"/>
</dbReference>
<dbReference type="HOGENOM" id="CLU_061573_1_0_0"/>
<proteinExistence type="predicted"/>
<dbReference type="AlphaFoldDB" id="A7NLX1"/>
<gene>
    <name evidence="1" type="ordered locus">Rcas_2439</name>
</gene>
<reference evidence="1 2" key="1">
    <citation type="submission" date="2007-08" db="EMBL/GenBank/DDBJ databases">
        <title>Complete sequence of Roseiflexus castenholzii DSM 13941.</title>
        <authorList>
            <consortium name="US DOE Joint Genome Institute"/>
            <person name="Copeland A."/>
            <person name="Lucas S."/>
            <person name="Lapidus A."/>
            <person name="Barry K."/>
            <person name="Glavina del Rio T."/>
            <person name="Dalin E."/>
            <person name="Tice H."/>
            <person name="Pitluck S."/>
            <person name="Thompson L.S."/>
            <person name="Brettin T."/>
            <person name="Bruce D."/>
            <person name="Detter J.C."/>
            <person name="Han C."/>
            <person name="Tapia R."/>
            <person name="Schmutz J."/>
            <person name="Larimer F."/>
            <person name="Land M."/>
            <person name="Hauser L."/>
            <person name="Kyrpides N."/>
            <person name="Mikhailova N."/>
            <person name="Bryant D.A."/>
            <person name="Hanada S."/>
            <person name="Tsukatani Y."/>
            <person name="Richardson P."/>
        </authorList>
    </citation>
    <scope>NUCLEOTIDE SEQUENCE [LARGE SCALE GENOMIC DNA]</scope>
    <source>
        <strain evidence="2">DSM 13941 / HLO8</strain>
    </source>
</reference>
<dbReference type="PANTHER" id="PTHR41700">
    <property type="entry name" value="GCN5-RELATED N-ACETYLTRANSFERASE"/>
    <property type="match status" value="1"/>
</dbReference>
<accession>A7NLX1</accession>
<name>A7NLX1_ROSCS</name>
<dbReference type="Gene3D" id="3.40.630.30">
    <property type="match status" value="1"/>
</dbReference>
<dbReference type="RefSeq" id="WP_012120943.1">
    <property type="nucleotide sequence ID" value="NC_009767.1"/>
</dbReference>
<evidence type="ECO:0000313" key="2">
    <source>
        <dbReference type="Proteomes" id="UP000000263"/>
    </source>
</evidence>
<dbReference type="PANTHER" id="PTHR41700:SF1">
    <property type="entry name" value="N-ACETYLTRANSFERASE DOMAIN-CONTAINING PROTEIN"/>
    <property type="match status" value="1"/>
</dbReference>
<dbReference type="Proteomes" id="UP000000263">
    <property type="component" value="Chromosome"/>
</dbReference>
<evidence type="ECO:0008006" key="3">
    <source>
        <dbReference type="Google" id="ProtNLM"/>
    </source>
</evidence>
<sequence length="283" mass="31455">MPIVYRRIETHDEYRAVEDLQAQVWGSDARDIVPLHLLLTAGKNGGLTLGAFDTDLTPPDDLVGFVFGFVGLTATGQMKHCSHMLGVLPRYRDRGIGEELKRRQRDCVLAQGITLMSWTFDPLQSRNARLNIRKLGAVCRTYARDLYGAMSDRLNAGIPSDRFEVEWHLASRHVERRLARAEPAPSFAALIAQEIPVLNEAPPGAVADAPASICRAPSGDCVLIRFPTDIQAIRHMRPAEALTWRMQLRDLCEAAFAGGYTAVDVLSEGACSYYLLRQHWSVV</sequence>
<dbReference type="KEGG" id="rca:Rcas_2439"/>
<dbReference type="eggNOG" id="COG3375">
    <property type="taxonomic scope" value="Bacteria"/>
</dbReference>
<organism evidence="1 2">
    <name type="scientific">Roseiflexus castenholzii (strain DSM 13941 / HLO8)</name>
    <dbReference type="NCBI Taxonomy" id="383372"/>
    <lineage>
        <taxon>Bacteria</taxon>
        <taxon>Bacillati</taxon>
        <taxon>Chloroflexota</taxon>
        <taxon>Chloroflexia</taxon>
        <taxon>Chloroflexales</taxon>
        <taxon>Roseiflexineae</taxon>
        <taxon>Roseiflexaceae</taxon>
        <taxon>Roseiflexus</taxon>
    </lineage>
</organism>
<dbReference type="InterPro" id="IPR038764">
    <property type="entry name" value="GNAT_N_AcTrfase_prd"/>
</dbReference>
<evidence type="ECO:0000313" key="1">
    <source>
        <dbReference type="EMBL" id="ABU58519.1"/>
    </source>
</evidence>
<dbReference type="STRING" id="383372.Rcas_2439"/>
<dbReference type="InterPro" id="IPR016181">
    <property type="entry name" value="Acyl_CoA_acyltransferase"/>
</dbReference>